<dbReference type="Proteomes" id="UP000800096">
    <property type="component" value="Unassembled WGS sequence"/>
</dbReference>
<protein>
    <submittedName>
        <fullName evidence="1">Uncharacterized protein</fullName>
    </submittedName>
</protein>
<dbReference type="AlphaFoldDB" id="A0A6A5QL38"/>
<reference evidence="1" key="1">
    <citation type="journal article" date="2020" name="Stud. Mycol.">
        <title>101 Dothideomycetes genomes: a test case for predicting lifestyles and emergence of pathogens.</title>
        <authorList>
            <person name="Haridas S."/>
            <person name="Albert R."/>
            <person name="Binder M."/>
            <person name="Bloem J."/>
            <person name="Labutti K."/>
            <person name="Salamov A."/>
            <person name="Andreopoulos B."/>
            <person name="Baker S."/>
            <person name="Barry K."/>
            <person name="Bills G."/>
            <person name="Bluhm B."/>
            <person name="Cannon C."/>
            <person name="Castanera R."/>
            <person name="Culley D."/>
            <person name="Daum C."/>
            <person name="Ezra D."/>
            <person name="Gonzalez J."/>
            <person name="Henrissat B."/>
            <person name="Kuo A."/>
            <person name="Liang C."/>
            <person name="Lipzen A."/>
            <person name="Lutzoni F."/>
            <person name="Magnuson J."/>
            <person name="Mondo S."/>
            <person name="Nolan M."/>
            <person name="Ohm R."/>
            <person name="Pangilinan J."/>
            <person name="Park H.-J."/>
            <person name="Ramirez L."/>
            <person name="Alfaro M."/>
            <person name="Sun H."/>
            <person name="Tritt A."/>
            <person name="Yoshinaga Y."/>
            <person name="Zwiers L.-H."/>
            <person name="Turgeon B."/>
            <person name="Goodwin S."/>
            <person name="Spatafora J."/>
            <person name="Crous P."/>
            <person name="Grigoriev I."/>
        </authorList>
    </citation>
    <scope>NUCLEOTIDE SEQUENCE</scope>
    <source>
        <strain evidence="1">HMLAC05119</strain>
    </source>
</reference>
<accession>A0A6A5QL38</accession>
<keyword evidence="2" id="KW-1185">Reference proteome</keyword>
<proteinExistence type="predicted"/>
<evidence type="ECO:0000313" key="2">
    <source>
        <dbReference type="Proteomes" id="UP000800096"/>
    </source>
</evidence>
<name>A0A6A5QL38_AMPQU</name>
<dbReference type="EMBL" id="ML979136">
    <property type="protein sequence ID" value="KAF1915174.1"/>
    <property type="molecule type" value="Genomic_DNA"/>
</dbReference>
<sequence length="72" mass="8116">MSEFFHACRLSISALAVSPATTLRTARITRDAEDATRRRAISRPSPWLNPVRGTVLSTYPGRTWSPLQIRFT</sequence>
<organism evidence="1 2">
    <name type="scientific">Ampelomyces quisqualis</name>
    <name type="common">Powdery mildew agent</name>
    <dbReference type="NCBI Taxonomy" id="50730"/>
    <lineage>
        <taxon>Eukaryota</taxon>
        <taxon>Fungi</taxon>
        <taxon>Dikarya</taxon>
        <taxon>Ascomycota</taxon>
        <taxon>Pezizomycotina</taxon>
        <taxon>Dothideomycetes</taxon>
        <taxon>Pleosporomycetidae</taxon>
        <taxon>Pleosporales</taxon>
        <taxon>Pleosporineae</taxon>
        <taxon>Phaeosphaeriaceae</taxon>
        <taxon>Ampelomyces</taxon>
    </lineage>
</organism>
<gene>
    <name evidence="1" type="ORF">BDU57DRAFT_518022</name>
</gene>
<evidence type="ECO:0000313" key="1">
    <source>
        <dbReference type="EMBL" id="KAF1915174.1"/>
    </source>
</evidence>